<feature type="compositionally biased region" description="Polar residues" evidence="1">
    <location>
        <begin position="73"/>
        <end position="83"/>
    </location>
</feature>
<dbReference type="Proteomes" id="UP001362999">
    <property type="component" value="Unassembled WGS sequence"/>
</dbReference>
<keyword evidence="4" id="KW-1185">Reference proteome</keyword>
<sequence length="182" mass="19654">MYCNATEPLVPIPRRNPPKSKIFSAASERQPRSKQSSKGMHGLDAAIQQDIGELATHSCPLEQRRSQVDKAIDSNTSRSTIAGNQPGLPSLNGDIDPSQSIQPESPYLWQLCTDYHGCRLELKRLTRPIMSSYGNGEFCAEFLPTGPENSGILGEIDSVGGNSGRIISNTPQMPADCGILGD</sequence>
<feature type="region of interest" description="Disordered" evidence="1">
    <location>
        <begin position="1"/>
        <end position="41"/>
    </location>
</feature>
<feature type="region of interest" description="Disordered" evidence="1">
    <location>
        <begin position="71"/>
        <end position="98"/>
    </location>
</feature>
<organism evidence="3 4">
    <name type="scientific">Favolaschia claudopus</name>
    <dbReference type="NCBI Taxonomy" id="2862362"/>
    <lineage>
        <taxon>Eukaryota</taxon>
        <taxon>Fungi</taxon>
        <taxon>Dikarya</taxon>
        <taxon>Basidiomycota</taxon>
        <taxon>Agaricomycotina</taxon>
        <taxon>Agaricomycetes</taxon>
        <taxon>Agaricomycetidae</taxon>
        <taxon>Agaricales</taxon>
        <taxon>Marasmiineae</taxon>
        <taxon>Mycenaceae</taxon>
        <taxon>Favolaschia</taxon>
    </lineage>
</organism>
<dbReference type="EMBL" id="JAWWNJ010000155">
    <property type="protein sequence ID" value="KAK6981004.1"/>
    <property type="molecule type" value="Genomic_DNA"/>
</dbReference>
<protein>
    <submittedName>
        <fullName evidence="3">Uncharacterized protein</fullName>
    </submittedName>
</protein>
<proteinExistence type="predicted"/>
<dbReference type="EMBL" id="JAWWNJ010000155">
    <property type="protein sequence ID" value="KAK6981001.1"/>
    <property type="molecule type" value="Genomic_DNA"/>
</dbReference>
<evidence type="ECO:0000313" key="3">
    <source>
        <dbReference type="EMBL" id="KAK6981004.1"/>
    </source>
</evidence>
<comment type="caution">
    <text evidence="3">The sequence shown here is derived from an EMBL/GenBank/DDBJ whole genome shotgun (WGS) entry which is preliminary data.</text>
</comment>
<evidence type="ECO:0000313" key="4">
    <source>
        <dbReference type="Proteomes" id="UP001362999"/>
    </source>
</evidence>
<evidence type="ECO:0000256" key="1">
    <source>
        <dbReference type="SAM" id="MobiDB-lite"/>
    </source>
</evidence>
<reference evidence="3 4" key="1">
    <citation type="journal article" date="2024" name="J Genomics">
        <title>Draft genome sequencing and assembly of Favolaschia claudopus CIRM-BRFM 2984 isolated from oak limbs.</title>
        <authorList>
            <person name="Navarro D."/>
            <person name="Drula E."/>
            <person name="Chaduli D."/>
            <person name="Cazenave R."/>
            <person name="Ahrendt S."/>
            <person name="Wang J."/>
            <person name="Lipzen A."/>
            <person name="Daum C."/>
            <person name="Barry K."/>
            <person name="Grigoriev I.V."/>
            <person name="Favel A."/>
            <person name="Rosso M.N."/>
            <person name="Martin F."/>
        </authorList>
    </citation>
    <scope>NUCLEOTIDE SEQUENCE [LARGE SCALE GENOMIC DNA]</scope>
    <source>
        <strain evidence="3 4">CIRM-BRFM 2984</strain>
    </source>
</reference>
<name>A0AAV9ZGT3_9AGAR</name>
<gene>
    <name evidence="2" type="ORF">R3P38DRAFT_2808771</name>
    <name evidence="3" type="ORF">R3P38DRAFT_2808773</name>
</gene>
<accession>A0AAV9ZGT3</accession>
<evidence type="ECO:0000313" key="2">
    <source>
        <dbReference type="EMBL" id="KAK6981001.1"/>
    </source>
</evidence>
<dbReference type="AlphaFoldDB" id="A0AAV9ZGT3"/>